<name>A0A0F9KK14_9ZZZZ</name>
<evidence type="ECO:0000313" key="1">
    <source>
        <dbReference type="EMBL" id="KKM15635.1"/>
    </source>
</evidence>
<accession>A0A0F9KK14</accession>
<evidence type="ECO:0008006" key="2">
    <source>
        <dbReference type="Google" id="ProtNLM"/>
    </source>
</evidence>
<sequence length="104" mass="12497">MRIIGFSKKWEKFNNVEFTTFRFPRKDRDWSADEEVQVVLKPRSKEREPLGVARIIHKETLAIRDISKYEAVLDGFANCLDMWLWLGKPKQDKLINKLTLRWLF</sequence>
<dbReference type="AlphaFoldDB" id="A0A0F9KK14"/>
<organism evidence="1">
    <name type="scientific">marine sediment metagenome</name>
    <dbReference type="NCBI Taxonomy" id="412755"/>
    <lineage>
        <taxon>unclassified sequences</taxon>
        <taxon>metagenomes</taxon>
        <taxon>ecological metagenomes</taxon>
    </lineage>
</organism>
<reference evidence="1" key="1">
    <citation type="journal article" date="2015" name="Nature">
        <title>Complex archaea that bridge the gap between prokaryotes and eukaryotes.</title>
        <authorList>
            <person name="Spang A."/>
            <person name="Saw J.H."/>
            <person name="Jorgensen S.L."/>
            <person name="Zaremba-Niedzwiedzka K."/>
            <person name="Martijn J."/>
            <person name="Lind A.E."/>
            <person name="van Eijk R."/>
            <person name="Schleper C."/>
            <person name="Guy L."/>
            <person name="Ettema T.J."/>
        </authorList>
    </citation>
    <scope>NUCLEOTIDE SEQUENCE</scope>
</reference>
<proteinExistence type="predicted"/>
<protein>
    <recommendedName>
        <fullName evidence="2">ASCH domain-containing protein</fullName>
    </recommendedName>
</protein>
<comment type="caution">
    <text evidence="1">The sequence shown here is derived from an EMBL/GenBank/DDBJ whole genome shotgun (WGS) entry which is preliminary data.</text>
</comment>
<gene>
    <name evidence="1" type="ORF">LCGC14_1694120</name>
</gene>
<dbReference type="EMBL" id="LAZR01014860">
    <property type="protein sequence ID" value="KKM15635.1"/>
    <property type="molecule type" value="Genomic_DNA"/>
</dbReference>